<sequence>MSRQHKQFAWGRLVLFLTVAVAPTLAAVIYSQIAASPIYASEVSFAIRSRDGQSSISGLGALAGNLGVGLAGSNDIYAVRSYLQSTGLFEKIDAATGFSTGAAKHDRDWIVRLPDNASTEEKLAYYLSMVQVKISNVEQIVTIRAEAFSPEDARTLATTLILRTDEFVNKLNERAKLDFVAFAESEVRKAEDRVSRTRLDIMQWRNANLQVDPEKAVESQLTIISGLETDLAKTRADISQMENMTTDVQARMRLMRLREQALAKQIEEERAKITGRNSAMATMLSEFERLQIERDLAEKSYATALESLRAAQQEATQKQKYIVVTADPSLPQDPSFPRPIFHPAIVAASGIGIYLVLIFLLSLARDYRDSR</sequence>
<dbReference type="RefSeq" id="WP_354465166.1">
    <property type="nucleotide sequence ID" value="NZ_JBEWSZ010000016.1"/>
</dbReference>
<dbReference type="Proteomes" id="UP001548832">
    <property type="component" value="Unassembled WGS sequence"/>
</dbReference>
<comment type="caution">
    <text evidence="2">The sequence shown here is derived from an EMBL/GenBank/DDBJ whole genome shotgun (WGS) entry which is preliminary data.</text>
</comment>
<evidence type="ECO:0000313" key="3">
    <source>
        <dbReference type="Proteomes" id="UP001548832"/>
    </source>
</evidence>
<keyword evidence="1" id="KW-0472">Membrane</keyword>
<protein>
    <recommendedName>
        <fullName evidence="4">Capsule biosynthesis protein</fullName>
    </recommendedName>
</protein>
<dbReference type="PANTHER" id="PTHR32309:SF13">
    <property type="entry name" value="FERRIC ENTEROBACTIN TRANSPORT PROTEIN FEPE"/>
    <property type="match status" value="1"/>
</dbReference>
<accession>A0ABV2DU24</accession>
<evidence type="ECO:0000256" key="1">
    <source>
        <dbReference type="SAM" id="Phobius"/>
    </source>
</evidence>
<keyword evidence="3" id="KW-1185">Reference proteome</keyword>
<dbReference type="InterPro" id="IPR050445">
    <property type="entry name" value="Bact_polysacc_biosynth/exp"/>
</dbReference>
<reference evidence="2 3" key="1">
    <citation type="submission" date="2024-06" db="EMBL/GenBank/DDBJ databases">
        <authorList>
            <person name="Kim D.-U."/>
        </authorList>
    </citation>
    <scope>NUCLEOTIDE SEQUENCE [LARGE SCALE GENOMIC DNA]</scope>
    <source>
        <strain evidence="2 3">KACC15460</strain>
    </source>
</reference>
<keyword evidence="1" id="KW-1133">Transmembrane helix</keyword>
<keyword evidence="1" id="KW-0812">Transmembrane</keyword>
<dbReference type="PANTHER" id="PTHR32309">
    <property type="entry name" value="TYROSINE-PROTEIN KINASE"/>
    <property type="match status" value="1"/>
</dbReference>
<proteinExistence type="predicted"/>
<gene>
    <name evidence="2" type="ORF">ABVQ20_39305</name>
</gene>
<feature type="transmembrane region" description="Helical" evidence="1">
    <location>
        <begin position="340"/>
        <end position="364"/>
    </location>
</feature>
<evidence type="ECO:0008006" key="4">
    <source>
        <dbReference type="Google" id="ProtNLM"/>
    </source>
</evidence>
<evidence type="ECO:0000313" key="2">
    <source>
        <dbReference type="EMBL" id="MET2832963.1"/>
    </source>
</evidence>
<dbReference type="EMBL" id="JBEWSZ010000016">
    <property type="protein sequence ID" value="MET2832963.1"/>
    <property type="molecule type" value="Genomic_DNA"/>
</dbReference>
<organism evidence="2 3">
    <name type="scientific">Mesorhizobium shangrilense</name>
    <dbReference type="NCBI Taxonomy" id="460060"/>
    <lineage>
        <taxon>Bacteria</taxon>
        <taxon>Pseudomonadati</taxon>
        <taxon>Pseudomonadota</taxon>
        <taxon>Alphaproteobacteria</taxon>
        <taxon>Hyphomicrobiales</taxon>
        <taxon>Phyllobacteriaceae</taxon>
        <taxon>Mesorhizobium</taxon>
    </lineage>
</organism>
<name>A0ABV2DU24_9HYPH</name>